<organism evidence="1 2">
    <name type="scientific">Austropuccinia psidii MF-1</name>
    <dbReference type="NCBI Taxonomy" id="1389203"/>
    <lineage>
        <taxon>Eukaryota</taxon>
        <taxon>Fungi</taxon>
        <taxon>Dikarya</taxon>
        <taxon>Basidiomycota</taxon>
        <taxon>Pucciniomycotina</taxon>
        <taxon>Pucciniomycetes</taxon>
        <taxon>Pucciniales</taxon>
        <taxon>Sphaerophragmiaceae</taxon>
        <taxon>Austropuccinia</taxon>
    </lineage>
</organism>
<reference evidence="1" key="1">
    <citation type="submission" date="2021-03" db="EMBL/GenBank/DDBJ databases">
        <title>Draft genome sequence of rust myrtle Austropuccinia psidii MF-1, a brazilian biotype.</title>
        <authorList>
            <person name="Quecine M.C."/>
            <person name="Pachon D.M.R."/>
            <person name="Bonatelli M.L."/>
            <person name="Correr F.H."/>
            <person name="Franceschini L.M."/>
            <person name="Leite T.F."/>
            <person name="Margarido G.R.A."/>
            <person name="Almeida C.A."/>
            <person name="Ferrarezi J.A."/>
            <person name="Labate C.A."/>
        </authorList>
    </citation>
    <scope>NUCLEOTIDE SEQUENCE</scope>
    <source>
        <strain evidence="1">MF-1</strain>
    </source>
</reference>
<sequence length="206" mass="23379">MKSSISSSGGPPLLHSIYLKFSVPYLNISNWIKTDQPHCQRHNDPNDHYPPCTQSLGKLIYSFEPHTQITTNMKQKCIPTKKFIYEPFENWLASFLQWAGIMEILHQHQKSQTPKGSPKCDIWDGLVWRCFTGTRNIHDPPFMSIPGALAFSIYMNWFNAHGKSTRLASIGPIMLICLNLLPSEILKPENVYVSGIIPSPKEPTAL</sequence>
<dbReference type="OrthoDB" id="3253623at2759"/>
<dbReference type="Proteomes" id="UP000765509">
    <property type="component" value="Unassembled WGS sequence"/>
</dbReference>
<proteinExistence type="predicted"/>
<dbReference type="AlphaFoldDB" id="A0A9Q3E0X5"/>
<protein>
    <submittedName>
        <fullName evidence="1">Uncharacterized protein</fullName>
    </submittedName>
</protein>
<accession>A0A9Q3E0X5</accession>
<evidence type="ECO:0000313" key="1">
    <source>
        <dbReference type="EMBL" id="MBW0510650.1"/>
    </source>
</evidence>
<evidence type="ECO:0000313" key="2">
    <source>
        <dbReference type="Proteomes" id="UP000765509"/>
    </source>
</evidence>
<name>A0A9Q3E0X5_9BASI</name>
<comment type="caution">
    <text evidence="1">The sequence shown here is derived from an EMBL/GenBank/DDBJ whole genome shotgun (WGS) entry which is preliminary data.</text>
</comment>
<dbReference type="EMBL" id="AVOT02021689">
    <property type="protein sequence ID" value="MBW0510650.1"/>
    <property type="molecule type" value="Genomic_DNA"/>
</dbReference>
<keyword evidence="2" id="KW-1185">Reference proteome</keyword>
<gene>
    <name evidence="1" type="ORF">O181_050365</name>
</gene>